<dbReference type="EMBL" id="DYDO01000009">
    <property type="protein sequence ID" value="DBA18034.1"/>
    <property type="molecule type" value="Genomic_DNA"/>
</dbReference>
<name>A0AAV2ZTV1_PYXAD</name>
<reference evidence="13" key="1">
    <citation type="thesis" date="2020" institute="ProQuest LLC" country="789 East Eisenhower Parkway, Ann Arbor, MI, USA">
        <title>Comparative Genomics and Chromosome Evolution.</title>
        <authorList>
            <person name="Mudd A.B."/>
        </authorList>
    </citation>
    <scope>NUCLEOTIDE SEQUENCE</scope>
    <source>
        <strain evidence="13">1538</strain>
        <tissue evidence="13">Blood</tissue>
    </source>
</reference>
<protein>
    <recommendedName>
        <fullName evidence="12">Torsin-1A-interacting protein 1/2 AAA+ activator domain-containing protein</fullName>
    </recommendedName>
</protein>
<feature type="compositionally biased region" description="Basic and acidic residues" evidence="10">
    <location>
        <begin position="1"/>
        <end position="40"/>
    </location>
</feature>
<dbReference type="PANTHER" id="PTHR18843">
    <property type="entry name" value="TORSIN-1A-INTERACTING PROTEIN"/>
    <property type="match status" value="1"/>
</dbReference>
<keyword evidence="3" id="KW-0597">Phosphoprotein</keyword>
<keyword evidence="6 11" id="KW-0472">Membrane</keyword>
<comment type="similarity">
    <text evidence="2">Belongs to the TOR1AIP family.</text>
</comment>
<evidence type="ECO:0000259" key="12">
    <source>
        <dbReference type="Pfam" id="PF05609"/>
    </source>
</evidence>
<evidence type="ECO:0000313" key="13">
    <source>
        <dbReference type="EMBL" id="DBA18034.1"/>
    </source>
</evidence>
<dbReference type="PANTHER" id="PTHR18843:SF7">
    <property type="entry name" value="LAMINA-ASSOCIATED POLYPEPTIDE 1B ISOFORM 1-RELATED"/>
    <property type="match status" value="1"/>
</dbReference>
<feature type="domain" description="Torsin-1A-interacting protein 1/2 AAA+ activator" evidence="12">
    <location>
        <begin position="230"/>
        <end position="448"/>
    </location>
</feature>
<dbReference type="InterPro" id="IPR008662">
    <property type="entry name" value="TOIP1/2"/>
</dbReference>
<feature type="compositionally biased region" description="Polar residues" evidence="10">
    <location>
        <begin position="73"/>
        <end position="87"/>
    </location>
</feature>
<evidence type="ECO:0000256" key="6">
    <source>
        <dbReference type="ARBA" id="ARBA00023136"/>
    </source>
</evidence>
<keyword evidence="4 11" id="KW-0812">Transmembrane</keyword>
<dbReference type="InterPro" id="IPR038599">
    <property type="entry name" value="LAP1C-like_C_sf"/>
</dbReference>
<dbReference type="GO" id="GO:0005635">
    <property type="term" value="C:nuclear envelope"/>
    <property type="evidence" value="ECO:0007669"/>
    <property type="project" value="UniProtKB-SubCell"/>
</dbReference>
<dbReference type="Pfam" id="PF05609">
    <property type="entry name" value="LAP1_C"/>
    <property type="match status" value="1"/>
</dbReference>
<keyword evidence="7" id="KW-0325">Glycoprotein</keyword>
<evidence type="ECO:0000313" key="14">
    <source>
        <dbReference type="Proteomes" id="UP001181693"/>
    </source>
</evidence>
<feature type="compositionally biased region" description="Acidic residues" evidence="10">
    <location>
        <begin position="94"/>
        <end position="111"/>
    </location>
</feature>
<evidence type="ECO:0000256" key="2">
    <source>
        <dbReference type="ARBA" id="ARBA00007860"/>
    </source>
</evidence>
<feature type="compositionally biased region" description="Basic and acidic residues" evidence="10">
    <location>
        <begin position="149"/>
        <end position="159"/>
    </location>
</feature>
<evidence type="ECO:0000256" key="7">
    <source>
        <dbReference type="ARBA" id="ARBA00023180"/>
    </source>
</evidence>
<keyword evidence="14" id="KW-1185">Reference proteome</keyword>
<evidence type="ECO:0000256" key="5">
    <source>
        <dbReference type="ARBA" id="ARBA00022989"/>
    </source>
</evidence>
<keyword evidence="8" id="KW-0539">Nucleus</keyword>
<gene>
    <name evidence="13" type="ORF">GDO54_016329</name>
</gene>
<proteinExistence type="inferred from homology"/>
<evidence type="ECO:0000256" key="11">
    <source>
        <dbReference type="SAM" id="Phobius"/>
    </source>
</evidence>
<sequence length="452" mass="51359">METRSGRKNDGQRETERTRSDKDYDLRRPPIKQFRDDDIRQPPFRQSRRGRGDDYKGDGEVNRIDTVKKDKTLSSQGDSLKDFTSQNRKSDQNSSEEDDNSSSANDDGDGNDIEKKKNTKQQYISASHSNFSLRKGKDDKNVGKPKQRQAKDCKPRQEDVTDVTNQSKVYSDDEENQPVRGTKHQPVRGTKHQPVRGNHWLPILTVLALLLAIFLGWMLVLKKPSTSQAEKELQVMKTFQDGFRKLPSIFSGQSQDLWLRSQRILELQLRRGNENKEPAIILLTAAKDAEHMLHCVGNHLAKTYASTLNSSYTVLSGLEMTSENSEDVKMDIDKRLSAGFQANNKAAVLHRLELLPPGSLIILYKYCDHENAAFKNIALVLTMLLSNSTLQTDIGLGELEETVYDFLKETFIKQIESRTSHNEMDGDKLGGVWSRISHVVLPVFPGKHYVKE</sequence>
<dbReference type="Gene3D" id="3.40.50.12190">
    <property type="match status" value="1"/>
</dbReference>
<dbReference type="AlphaFoldDB" id="A0AAV2ZTV1"/>
<organism evidence="13 14">
    <name type="scientific">Pyxicephalus adspersus</name>
    <name type="common">African bullfrog</name>
    <dbReference type="NCBI Taxonomy" id="30357"/>
    <lineage>
        <taxon>Eukaryota</taxon>
        <taxon>Metazoa</taxon>
        <taxon>Chordata</taxon>
        <taxon>Craniata</taxon>
        <taxon>Vertebrata</taxon>
        <taxon>Euteleostomi</taxon>
        <taxon>Amphibia</taxon>
        <taxon>Batrachia</taxon>
        <taxon>Anura</taxon>
        <taxon>Neobatrachia</taxon>
        <taxon>Ranoidea</taxon>
        <taxon>Pyxicephalidae</taxon>
        <taxon>Pyxicephalinae</taxon>
        <taxon>Pyxicephalus</taxon>
    </lineage>
</organism>
<keyword evidence="5 11" id="KW-1133">Transmembrane helix</keyword>
<dbReference type="GO" id="GO:0001671">
    <property type="term" value="F:ATPase activator activity"/>
    <property type="evidence" value="ECO:0007669"/>
    <property type="project" value="InterPro"/>
</dbReference>
<feature type="compositionally biased region" description="Basic and acidic residues" evidence="10">
    <location>
        <begin position="50"/>
        <end position="72"/>
    </location>
</feature>
<feature type="transmembrane region" description="Helical" evidence="11">
    <location>
        <begin position="200"/>
        <end position="221"/>
    </location>
</feature>
<accession>A0AAV2ZTV1</accession>
<feature type="region of interest" description="Disordered" evidence="10">
    <location>
        <begin position="1"/>
        <end position="195"/>
    </location>
</feature>
<dbReference type="GO" id="GO:0061024">
    <property type="term" value="P:membrane organization"/>
    <property type="evidence" value="ECO:0007669"/>
    <property type="project" value="TreeGrafter"/>
</dbReference>
<evidence type="ECO:0000256" key="8">
    <source>
        <dbReference type="ARBA" id="ARBA00023242"/>
    </source>
</evidence>
<comment type="caution">
    <text evidence="13">The sequence shown here is derived from an EMBL/GenBank/DDBJ whole genome shotgun (WGS) entry which is preliminary data.</text>
</comment>
<evidence type="ECO:0000256" key="10">
    <source>
        <dbReference type="SAM" id="MobiDB-lite"/>
    </source>
</evidence>
<feature type="compositionally biased region" description="Polar residues" evidence="10">
    <location>
        <begin position="120"/>
        <end position="132"/>
    </location>
</feature>
<evidence type="ECO:0000256" key="1">
    <source>
        <dbReference type="ARBA" id="ARBA00004259"/>
    </source>
</evidence>
<comment type="subcellular location">
    <subcellularLocation>
        <location evidence="9">Endomembrane system</location>
        <topology evidence="9">Single-pass membrane protein</topology>
    </subcellularLocation>
    <subcellularLocation>
        <location evidence="1">Nucleus envelope</location>
    </subcellularLocation>
</comment>
<dbReference type="Proteomes" id="UP001181693">
    <property type="component" value="Unassembled WGS sequence"/>
</dbReference>
<feature type="compositionally biased region" description="Basic residues" evidence="10">
    <location>
        <begin position="181"/>
        <end position="194"/>
    </location>
</feature>
<dbReference type="GO" id="GO:0016020">
    <property type="term" value="C:membrane"/>
    <property type="evidence" value="ECO:0007669"/>
    <property type="project" value="TreeGrafter"/>
</dbReference>
<evidence type="ECO:0000256" key="9">
    <source>
        <dbReference type="ARBA" id="ARBA00037847"/>
    </source>
</evidence>
<evidence type="ECO:0000256" key="3">
    <source>
        <dbReference type="ARBA" id="ARBA00022553"/>
    </source>
</evidence>
<evidence type="ECO:0000256" key="4">
    <source>
        <dbReference type="ARBA" id="ARBA00022692"/>
    </source>
</evidence>
<dbReference type="InterPro" id="IPR046753">
    <property type="entry name" value="TOIP1/2_C"/>
</dbReference>